<dbReference type="AlphaFoldDB" id="A0A2S0NA68"/>
<accession>A0A2S0NA68</accession>
<sequence length="252" mass="27595">MTRAFSSGIPALDAYLADGYDTVPGMSSRFSATICGHVLRRQSEMGIRGSLAEIGTFEGRFFIAMGHALAPGEHAYGFDIFSWPDDHVLDRFVANAARCGLAADRFTPRPFDTGKLTVDEFAGLTGRGPLRFVHIDGEHSPEALGHDLALAHARLHPQGLICLDDMLHPGYPFLVVTVHAYLSAHPEMCLMCVIDREDIVAAAKFLICRRDAVKLYENDLMQSFPAQHFILGGDAMGHHCVVLTPHPRIADV</sequence>
<dbReference type="SUPFAM" id="SSF53335">
    <property type="entry name" value="S-adenosyl-L-methionine-dependent methyltransferases"/>
    <property type="match status" value="1"/>
</dbReference>
<gene>
    <name evidence="1" type="ORF">C6569_06975</name>
</gene>
<evidence type="ECO:0008006" key="3">
    <source>
        <dbReference type="Google" id="ProtNLM"/>
    </source>
</evidence>
<organism evidence="1 2">
    <name type="scientific">Phreatobacter cathodiphilus</name>
    <dbReference type="NCBI Taxonomy" id="1868589"/>
    <lineage>
        <taxon>Bacteria</taxon>
        <taxon>Pseudomonadati</taxon>
        <taxon>Pseudomonadota</taxon>
        <taxon>Alphaproteobacteria</taxon>
        <taxon>Hyphomicrobiales</taxon>
        <taxon>Phreatobacteraceae</taxon>
        <taxon>Phreatobacter</taxon>
    </lineage>
</organism>
<dbReference type="Gene3D" id="3.40.50.150">
    <property type="entry name" value="Vaccinia Virus protein VP39"/>
    <property type="match status" value="1"/>
</dbReference>
<dbReference type="Pfam" id="PF13578">
    <property type="entry name" value="Methyltransf_24"/>
    <property type="match status" value="1"/>
</dbReference>
<protein>
    <recommendedName>
        <fullName evidence="3">Class I SAM-dependent methyltransferase</fullName>
    </recommendedName>
</protein>
<dbReference type="KEGG" id="phr:C6569_06975"/>
<dbReference type="OrthoDB" id="7192174at2"/>
<evidence type="ECO:0000313" key="2">
    <source>
        <dbReference type="Proteomes" id="UP000237889"/>
    </source>
</evidence>
<dbReference type="Proteomes" id="UP000237889">
    <property type="component" value="Chromosome"/>
</dbReference>
<reference evidence="1 2" key="1">
    <citation type="submission" date="2018-03" db="EMBL/GenBank/DDBJ databases">
        <title>Genome sequencing of Phreatobacter sp.</title>
        <authorList>
            <person name="Kim S.-J."/>
            <person name="Heo J."/>
            <person name="Kwon S.-W."/>
        </authorList>
    </citation>
    <scope>NUCLEOTIDE SEQUENCE [LARGE SCALE GENOMIC DNA]</scope>
    <source>
        <strain evidence="1 2">S-12</strain>
    </source>
</reference>
<keyword evidence="2" id="KW-1185">Reference proteome</keyword>
<name>A0A2S0NA68_9HYPH</name>
<evidence type="ECO:0000313" key="1">
    <source>
        <dbReference type="EMBL" id="AVO44823.1"/>
    </source>
</evidence>
<dbReference type="RefSeq" id="WP_106748164.1">
    <property type="nucleotide sequence ID" value="NZ_CP027668.1"/>
</dbReference>
<dbReference type="EMBL" id="CP027668">
    <property type="protein sequence ID" value="AVO44823.1"/>
    <property type="molecule type" value="Genomic_DNA"/>
</dbReference>
<dbReference type="InterPro" id="IPR029063">
    <property type="entry name" value="SAM-dependent_MTases_sf"/>
</dbReference>
<proteinExistence type="predicted"/>